<organism evidence="12 13">
    <name type="scientific">Dactylosporangium darangshiense</name>
    <dbReference type="NCBI Taxonomy" id="579108"/>
    <lineage>
        <taxon>Bacteria</taxon>
        <taxon>Bacillati</taxon>
        <taxon>Actinomycetota</taxon>
        <taxon>Actinomycetes</taxon>
        <taxon>Micromonosporales</taxon>
        <taxon>Micromonosporaceae</taxon>
        <taxon>Dactylosporangium</taxon>
    </lineage>
</organism>
<evidence type="ECO:0000256" key="3">
    <source>
        <dbReference type="ARBA" id="ARBA00022448"/>
    </source>
</evidence>
<evidence type="ECO:0000256" key="5">
    <source>
        <dbReference type="ARBA" id="ARBA00022989"/>
    </source>
</evidence>
<reference evidence="13" key="1">
    <citation type="journal article" date="2019" name="Int. J. Syst. Evol. Microbiol.">
        <title>The Global Catalogue of Microorganisms (GCM) 10K type strain sequencing project: providing services to taxonomists for standard genome sequencing and annotation.</title>
        <authorList>
            <consortium name="The Broad Institute Genomics Platform"/>
            <consortium name="The Broad Institute Genome Sequencing Center for Infectious Disease"/>
            <person name="Wu L."/>
            <person name="Ma J."/>
        </authorList>
    </citation>
    <scope>NUCLEOTIDE SEQUENCE [LARGE SCALE GENOMIC DNA]</scope>
    <source>
        <strain evidence="13">JCM 17441</strain>
    </source>
</reference>
<evidence type="ECO:0000313" key="12">
    <source>
        <dbReference type="EMBL" id="GAA4261741.1"/>
    </source>
</evidence>
<feature type="transmembrane region" description="Helical" evidence="9">
    <location>
        <begin position="219"/>
        <end position="236"/>
    </location>
</feature>
<evidence type="ECO:0000256" key="6">
    <source>
        <dbReference type="ARBA" id="ARBA00023065"/>
    </source>
</evidence>
<sequence length="358" mass="37845">MDHDREPHEDGDHDHEHGDHEHGDHEHGDHGHDDHGHAGHSHGVSADADRRWLSLALGLIAAFMAGEVVVGLLARSLALLSDAAHMLTDAGAIVLALVAMRLAARPPKGGYTFGLKRAEILSAQANGLTMLLLAVWLGIEAIRRLIHPPAVAGGLVLVTALAGIVVNLAAAWAMSRANRSSLNVEGAFRHVLNDLFAFIATAVAGVVMVTTGFTRADPIATLIVVALMIKAGLELVRASGRIFLEAAPSGIEPAALGTRLAALPDVVEVHDLHVWEITSGQPAMSAHVLVAEGRDCHAVRHAIEQLLRSDYRITHSTLQVDHADTDPTVSTGYEVGPDPHCADSHGASYRPADRTAAT</sequence>
<dbReference type="Proteomes" id="UP001500620">
    <property type="component" value="Unassembled WGS sequence"/>
</dbReference>
<dbReference type="SUPFAM" id="SSF160240">
    <property type="entry name" value="Cation efflux protein cytoplasmic domain-like"/>
    <property type="match status" value="1"/>
</dbReference>
<feature type="region of interest" description="Disordered" evidence="8">
    <location>
        <begin position="336"/>
        <end position="358"/>
    </location>
</feature>
<name>A0ABP8DQC7_9ACTN</name>
<dbReference type="SUPFAM" id="SSF161111">
    <property type="entry name" value="Cation efflux protein transmembrane domain-like"/>
    <property type="match status" value="1"/>
</dbReference>
<evidence type="ECO:0000259" key="10">
    <source>
        <dbReference type="Pfam" id="PF01545"/>
    </source>
</evidence>
<evidence type="ECO:0000259" key="11">
    <source>
        <dbReference type="Pfam" id="PF16916"/>
    </source>
</evidence>
<evidence type="ECO:0000313" key="13">
    <source>
        <dbReference type="Proteomes" id="UP001500620"/>
    </source>
</evidence>
<dbReference type="RefSeq" id="WP_345138748.1">
    <property type="nucleotide sequence ID" value="NZ_BAABAT010000047.1"/>
</dbReference>
<comment type="similarity">
    <text evidence="2">Belongs to the cation diffusion facilitator (CDF) transporter (TC 2.A.4) family. SLC30A subfamily.</text>
</comment>
<dbReference type="InterPro" id="IPR002524">
    <property type="entry name" value="Cation_efflux"/>
</dbReference>
<keyword evidence="5 9" id="KW-1133">Transmembrane helix</keyword>
<evidence type="ECO:0000256" key="8">
    <source>
        <dbReference type="SAM" id="MobiDB-lite"/>
    </source>
</evidence>
<feature type="transmembrane region" description="Helical" evidence="9">
    <location>
        <begin position="86"/>
        <end position="104"/>
    </location>
</feature>
<evidence type="ECO:0000256" key="7">
    <source>
        <dbReference type="ARBA" id="ARBA00023136"/>
    </source>
</evidence>
<feature type="transmembrane region" description="Helical" evidence="9">
    <location>
        <begin position="195"/>
        <end position="213"/>
    </location>
</feature>
<evidence type="ECO:0000256" key="2">
    <source>
        <dbReference type="ARBA" id="ARBA00008873"/>
    </source>
</evidence>
<dbReference type="Pfam" id="PF16916">
    <property type="entry name" value="ZT_dimer"/>
    <property type="match status" value="1"/>
</dbReference>
<comment type="subcellular location">
    <subcellularLocation>
        <location evidence="1">Membrane</location>
        <topology evidence="1">Multi-pass membrane protein</topology>
    </subcellularLocation>
</comment>
<protein>
    <submittedName>
        <fullName evidence="12">Cation diffusion facilitator family transporter</fullName>
    </submittedName>
</protein>
<evidence type="ECO:0000256" key="9">
    <source>
        <dbReference type="SAM" id="Phobius"/>
    </source>
</evidence>
<dbReference type="Gene3D" id="1.20.1510.10">
    <property type="entry name" value="Cation efflux protein transmembrane domain"/>
    <property type="match status" value="1"/>
</dbReference>
<dbReference type="PANTHER" id="PTHR11562:SF17">
    <property type="entry name" value="RE54080P-RELATED"/>
    <property type="match status" value="1"/>
</dbReference>
<keyword evidence="6" id="KW-0406">Ion transport</keyword>
<dbReference type="Pfam" id="PF01545">
    <property type="entry name" value="Cation_efflux"/>
    <property type="match status" value="1"/>
</dbReference>
<feature type="domain" description="Cation efflux protein cytoplasmic" evidence="11">
    <location>
        <begin position="255"/>
        <end position="322"/>
    </location>
</feature>
<keyword evidence="13" id="KW-1185">Reference proteome</keyword>
<gene>
    <name evidence="12" type="ORF">GCM10022255_095600</name>
</gene>
<proteinExistence type="inferred from homology"/>
<dbReference type="InterPro" id="IPR058533">
    <property type="entry name" value="Cation_efflux_TM"/>
</dbReference>
<feature type="transmembrane region" description="Helical" evidence="9">
    <location>
        <begin position="125"/>
        <end position="146"/>
    </location>
</feature>
<feature type="transmembrane region" description="Helical" evidence="9">
    <location>
        <begin position="52"/>
        <end position="74"/>
    </location>
</feature>
<dbReference type="EMBL" id="BAABAT010000047">
    <property type="protein sequence ID" value="GAA4261741.1"/>
    <property type="molecule type" value="Genomic_DNA"/>
</dbReference>
<dbReference type="InterPro" id="IPR036837">
    <property type="entry name" value="Cation_efflux_CTD_sf"/>
</dbReference>
<evidence type="ECO:0000256" key="4">
    <source>
        <dbReference type="ARBA" id="ARBA00022692"/>
    </source>
</evidence>
<feature type="transmembrane region" description="Helical" evidence="9">
    <location>
        <begin position="152"/>
        <end position="174"/>
    </location>
</feature>
<dbReference type="InterPro" id="IPR027469">
    <property type="entry name" value="Cation_efflux_TMD_sf"/>
</dbReference>
<accession>A0ABP8DQC7</accession>
<dbReference type="InterPro" id="IPR050681">
    <property type="entry name" value="CDF/SLC30A"/>
</dbReference>
<dbReference type="InterPro" id="IPR027470">
    <property type="entry name" value="Cation_efflux_CTD"/>
</dbReference>
<dbReference type="NCBIfam" id="TIGR01297">
    <property type="entry name" value="CDF"/>
    <property type="match status" value="1"/>
</dbReference>
<keyword evidence="4 9" id="KW-0812">Transmembrane</keyword>
<keyword evidence="7 9" id="KW-0472">Membrane</keyword>
<feature type="compositionally biased region" description="Basic and acidic residues" evidence="8">
    <location>
        <begin position="1"/>
        <end position="37"/>
    </location>
</feature>
<feature type="domain" description="Cation efflux protein transmembrane" evidence="10">
    <location>
        <begin position="55"/>
        <end position="243"/>
    </location>
</feature>
<feature type="region of interest" description="Disordered" evidence="8">
    <location>
        <begin position="1"/>
        <end position="43"/>
    </location>
</feature>
<evidence type="ECO:0000256" key="1">
    <source>
        <dbReference type="ARBA" id="ARBA00004141"/>
    </source>
</evidence>
<comment type="caution">
    <text evidence="12">The sequence shown here is derived from an EMBL/GenBank/DDBJ whole genome shotgun (WGS) entry which is preliminary data.</text>
</comment>
<dbReference type="PANTHER" id="PTHR11562">
    <property type="entry name" value="CATION EFFLUX PROTEIN/ ZINC TRANSPORTER"/>
    <property type="match status" value="1"/>
</dbReference>
<keyword evidence="3" id="KW-0813">Transport</keyword>